<organism evidence="2">
    <name type="scientific">Cacopsylla melanoneura</name>
    <dbReference type="NCBI Taxonomy" id="428564"/>
    <lineage>
        <taxon>Eukaryota</taxon>
        <taxon>Metazoa</taxon>
        <taxon>Ecdysozoa</taxon>
        <taxon>Arthropoda</taxon>
        <taxon>Hexapoda</taxon>
        <taxon>Insecta</taxon>
        <taxon>Pterygota</taxon>
        <taxon>Neoptera</taxon>
        <taxon>Paraneoptera</taxon>
        <taxon>Hemiptera</taxon>
        <taxon>Sternorrhyncha</taxon>
        <taxon>Psylloidea</taxon>
        <taxon>Psyllidae</taxon>
        <taxon>Psyllinae</taxon>
        <taxon>Cacopsylla</taxon>
    </lineage>
</organism>
<accession>A0A8D8Q7R7</accession>
<proteinExistence type="predicted"/>
<dbReference type="AlphaFoldDB" id="A0A8D8Q7R7"/>
<protein>
    <submittedName>
        <fullName evidence="2">Uncharacterized protein</fullName>
    </submittedName>
</protein>
<sequence>MQNNSYVICVSRSKVGFIQNILHSLHLGTNSSMLFSLFTSCDKRYLRLKLSFLLSSLSISSISDKKIMDSSEITSHRPGRPVQALSPQRLHSPKEISFLSV</sequence>
<name>A0A8D8Q7R7_9HEMI</name>
<feature type="region of interest" description="Disordered" evidence="1">
    <location>
        <begin position="70"/>
        <end position="89"/>
    </location>
</feature>
<dbReference type="EMBL" id="HBUF01063298">
    <property type="protein sequence ID" value="CAG6626695.1"/>
    <property type="molecule type" value="Transcribed_RNA"/>
</dbReference>
<reference evidence="2" key="1">
    <citation type="submission" date="2021-05" db="EMBL/GenBank/DDBJ databases">
        <authorList>
            <person name="Alioto T."/>
            <person name="Alioto T."/>
            <person name="Gomez Garrido J."/>
        </authorList>
    </citation>
    <scope>NUCLEOTIDE SEQUENCE</scope>
</reference>
<evidence type="ECO:0000256" key="1">
    <source>
        <dbReference type="SAM" id="MobiDB-lite"/>
    </source>
</evidence>
<evidence type="ECO:0000313" key="2">
    <source>
        <dbReference type="EMBL" id="CAG6626695.1"/>
    </source>
</evidence>